<evidence type="ECO:0000259" key="4">
    <source>
        <dbReference type="Pfam" id="PF00456"/>
    </source>
</evidence>
<dbReference type="CDD" id="cd02012">
    <property type="entry name" value="TPP_TK"/>
    <property type="match status" value="1"/>
</dbReference>
<accession>A0A412PZW5</accession>
<reference evidence="5 6" key="1">
    <citation type="submission" date="2018-08" db="EMBL/GenBank/DDBJ databases">
        <title>A genome reference for cultivated species of the human gut microbiota.</title>
        <authorList>
            <person name="Zou Y."/>
            <person name="Xue W."/>
            <person name="Luo G."/>
        </authorList>
    </citation>
    <scope>NUCLEOTIDE SEQUENCE [LARGE SCALE GENOMIC DNA]</scope>
    <source>
        <strain evidence="5 6">AF18-16LB</strain>
    </source>
</reference>
<proteinExistence type="inferred from homology"/>
<dbReference type="PANTHER" id="PTHR47514">
    <property type="entry name" value="TRANSKETOLASE N-TERMINAL SECTION-RELATED"/>
    <property type="match status" value="1"/>
</dbReference>
<evidence type="ECO:0000256" key="3">
    <source>
        <dbReference type="ARBA" id="ARBA00023052"/>
    </source>
</evidence>
<dbReference type="PANTHER" id="PTHR47514:SF1">
    <property type="entry name" value="TRANSKETOLASE N-TERMINAL SECTION-RELATED"/>
    <property type="match status" value="1"/>
</dbReference>
<dbReference type="InterPro" id="IPR005474">
    <property type="entry name" value="Transketolase_N"/>
</dbReference>
<comment type="similarity">
    <text evidence="2">Belongs to the transketolase family.</text>
</comment>
<dbReference type="AlphaFoldDB" id="A0A412PZW5"/>
<protein>
    <submittedName>
        <fullName evidence="5">Transketolase</fullName>
    </submittedName>
</protein>
<gene>
    <name evidence="5" type="ORF">DWX06_14845</name>
</gene>
<comment type="cofactor">
    <cofactor evidence="1">
        <name>thiamine diphosphate</name>
        <dbReference type="ChEBI" id="CHEBI:58937"/>
    </cofactor>
</comment>
<dbReference type="Proteomes" id="UP000284296">
    <property type="component" value="Unassembled WGS sequence"/>
</dbReference>
<dbReference type="RefSeq" id="WP_118003934.1">
    <property type="nucleotide sequence ID" value="NZ_QRXF01000005.1"/>
</dbReference>
<name>A0A412PZW5_9FIRM</name>
<organism evidence="5 6">
    <name type="scientific">Agathobacter rectalis</name>
    <dbReference type="NCBI Taxonomy" id="39491"/>
    <lineage>
        <taxon>Bacteria</taxon>
        <taxon>Bacillati</taxon>
        <taxon>Bacillota</taxon>
        <taxon>Clostridia</taxon>
        <taxon>Lachnospirales</taxon>
        <taxon>Lachnospiraceae</taxon>
        <taxon>Agathobacter</taxon>
    </lineage>
</organism>
<evidence type="ECO:0000313" key="5">
    <source>
        <dbReference type="EMBL" id="RGT78053.1"/>
    </source>
</evidence>
<evidence type="ECO:0000256" key="2">
    <source>
        <dbReference type="ARBA" id="ARBA00007131"/>
    </source>
</evidence>
<sequence length="274" mass="30461">MRSEELAYEIRKNAIKMVNHAHASHLGGILSCADAIAVLYAEVAHINPKNPKDPKRDRIVLSKGHNGAAVYVALAKMGFFDEELLKTYGDNGGMFSCHISHKEVPGVEVSTGSLGQGVCMACGFAIAAKRKKEAHKIYAIVGDGECDEGSVWEMALLAAQEKLDNFTVIIDRNYQQAMGRIEEVINTEPFADKWKAFGWTVVDVEDGNNHEQLRKAFEVDSNGKPKVIIARTIKGKGVSFMEDNLLWHYRDPQGEDYENALKEVEEKYAKSCNR</sequence>
<dbReference type="InterPro" id="IPR029061">
    <property type="entry name" value="THDP-binding"/>
</dbReference>
<dbReference type="SUPFAM" id="SSF52518">
    <property type="entry name" value="Thiamin diphosphate-binding fold (THDP-binding)"/>
    <property type="match status" value="1"/>
</dbReference>
<evidence type="ECO:0000256" key="1">
    <source>
        <dbReference type="ARBA" id="ARBA00001964"/>
    </source>
</evidence>
<dbReference type="Pfam" id="PF00456">
    <property type="entry name" value="Transketolase_N"/>
    <property type="match status" value="1"/>
</dbReference>
<dbReference type="PROSITE" id="PS51257">
    <property type="entry name" value="PROKAR_LIPOPROTEIN"/>
    <property type="match status" value="1"/>
</dbReference>
<feature type="domain" description="Transketolase N-terminal" evidence="4">
    <location>
        <begin position="5"/>
        <end position="242"/>
    </location>
</feature>
<comment type="caution">
    <text evidence="5">The sequence shown here is derived from an EMBL/GenBank/DDBJ whole genome shotgun (WGS) entry which is preliminary data.</text>
</comment>
<dbReference type="Gene3D" id="3.40.50.970">
    <property type="match status" value="1"/>
</dbReference>
<evidence type="ECO:0000313" key="6">
    <source>
        <dbReference type="Proteomes" id="UP000284296"/>
    </source>
</evidence>
<dbReference type="EMBL" id="QRXG01000038">
    <property type="protein sequence ID" value="RGT78053.1"/>
    <property type="molecule type" value="Genomic_DNA"/>
</dbReference>
<keyword evidence="3" id="KW-0786">Thiamine pyrophosphate</keyword>